<keyword evidence="2" id="KW-0813">Transport</keyword>
<dbReference type="SUPFAM" id="SSF51735">
    <property type="entry name" value="NAD(P)-binding Rossmann-fold domains"/>
    <property type="match status" value="1"/>
</dbReference>
<dbReference type="InterPro" id="IPR036291">
    <property type="entry name" value="NAD(P)-bd_dom_sf"/>
</dbReference>
<dbReference type="InterPro" id="IPR050721">
    <property type="entry name" value="Trk_Ktr_HKT_K-transport"/>
</dbReference>
<dbReference type="PROSITE" id="PS51201">
    <property type="entry name" value="RCK_N"/>
    <property type="match status" value="1"/>
</dbReference>
<dbReference type="EMBL" id="DF967972">
    <property type="protein sequence ID" value="GAP15161.1"/>
    <property type="molecule type" value="Genomic_DNA"/>
</dbReference>
<dbReference type="PROSITE" id="PS51202">
    <property type="entry name" value="RCK_C"/>
    <property type="match status" value="1"/>
</dbReference>
<dbReference type="Gene3D" id="3.30.70.1450">
    <property type="entry name" value="Regulator of K+ conductance, C-terminal domain"/>
    <property type="match status" value="1"/>
</dbReference>
<dbReference type="InterPro" id="IPR003148">
    <property type="entry name" value="RCK_N"/>
</dbReference>
<gene>
    <name evidence="7" type="ORF">LARV_02943</name>
</gene>
<dbReference type="Pfam" id="PF02254">
    <property type="entry name" value="TrkA_N"/>
    <property type="match status" value="1"/>
</dbReference>
<name>A0A0S7BHU0_9CHLR</name>
<dbReference type="InterPro" id="IPR036721">
    <property type="entry name" value="RCK_C_sf"/>
</dbReference>
<dbReference type="GO" id="GO:0015079">
    <property type="term" value="F:potassium ion transmembrane transporter activity"/>
    <property type="evidence" value="ECO:0007669"/>
    <property type="project" value="InterPro"/>
</dbReference>
<dbReference type="SUPFAM" id="SSF116726">
    <property type="entry name" value="TrkA C-terminal domain-like"/>
    <property type="match status" value="1"/>
</dbReference>
<keyword evidence="3" id="KW-0630">Potassium</keyword>
<keyword evidence="2" id="KW-0406">Ion transport</keyword>
<sequence>MKIIVVGCGRLGAELAYRLYQRGHDVAVIDASTTAFNHLPADFQGRFYEGDTLSYDVLHRAGIEHCDALAAVTNSDALNLVIANTAKTAFNVKNVVARNYDPNCRELYEAFNIQVISATGWAAQRLEEMIYHSEIRTVFSAGNGEVEIYELKVPADLQGTTLQSLLEGTETVPVSLTRAGASVLATSDMVLQENDIVHISATLDGITALRQKVRKSRAEE</sequence>
<dbReference type="Gene3D" id="3.40.50.720">
    <property type="entry name" value="NAD(P)-binding Rossmann-like Domain"/>
    <property type="match status" value="1"/>
</dbReference>
<dbReference type="PANTHER" id="PTHR43833:SF8">
    <property type="entry name" value="TRK SYSTEM POTASSIUM UPTAKE PROTEIN TRKA"/>
    <property type="match status" value="1"/>
</dbReference>
<evidence type="ECO:0000313" key="7">
    <source>
        <dbReference type="EMBL" id="GAP15161.1"/>
    </source>
</evidence>
<protein>
    <recommendedName>
        <fullName evidence="1">Trk system potassium uptake protein TrkA</fullName>
    </recommendedName>
</protein>
<accession>A0A0S7BHU0</accession>
<dbReference type="AlphaFoldDB" id="A0A0S7BHU0"/>
<feature type="domain" description="RCK C-terminal" evidence="6">
    <location>
        <begin position="136"/>
        <end position="215"/>
    </location>
</feature>
<organism evidence="7">
    <name type="scientific">Longilinea arvoryzae</name>
    <dbReference type="NCBI Taxonomy" id="360412"/>
    <lineage>
        <taxon>Bacteria</taxon>
        <taxon>Bacillati</taxon>
        <taxon>Chloroflexota</taxon>
        <taxon>Anaerolineae</taxon>
        <taxon>Anaerolineales</taxon>
        <taxon>Anaerolineaceae</taxon>
        <taxon>Longilinea</taxon>
    </lineage>
</organism>
<dbReference type="PRINTS" id="PR00335">
    <property type="entry name" value="KUPTAKETRKA"/>
</dbReference>
<dbReference type="STRING" id="360412.LARV_02943"/>
<evidence type="ECO:0000313" key="8">
    <source>
        <dbReference type="Proteomes" id="UP000055060"/>
    </source>
</evidence>
<keyword evidence="2" id="KW-0633">Potassium transport</keyword>
<evidence type="ECO:0000259" key="5">
    <source>
        <dbReference type="PROSITE" id="PS51201"/>
    </source>
</evidence>
<dbReference type="GO" id="GO:0005886">
    <property type="term" value="C:plasma membrane"/>
    <property type="evidence" value="ECO:0007669"/>
    <property type="project" value="InterPro"/>
</dbReference>
<dbReference type="RefSeq" id="WP_075074356.1">
    <property type="nucleotide sequence ID" value="NZ_DF967972.1"/>
</dbReference>
<evidence type="ECO:0000256" key="1">
    <source>
        <dbReference type="ARBA" id="ARBA00017378"/>
    </source>
</evidence>
<evidence type="ECO:0000256" key="3">
    <source>
        <dbReference type="ARBA" id="ARBA00022958"/>
    </source>
</evidence>
<dbReference type="InterPro" id="IPR006037">
    <property type="entry name" value="RCK_C"/>
</dbReference>
<dbReference type="PANTHER" id="PTHR43833">
    <property type="entry name" value="POTASSIUM CHANNEL PROTEIN 2-RELATED-RELATED"/>
    <property type="match status" value="1"/>
</dbReference>
<proteinExistence type="predicted"/>
<dbReference type="Proteomes" id="UP000055060">
    <property type="component" value="Unassembled WGS sequence"/>
</dbReference>
<feature type="domain" description="RCK N-terminal" evidence="5">
    <location>
        <begin position="1"/>
        <end position="117"/>
    </location>
</feature>
<evidence type="ECO:0000256" key="2">
    <source>
        <dbReference type="ARBA" id="ARBA00022538"/>
    </source>
</evidence>
<evidence type="ECO:0000256" key="4">
    <source>
        <dbReference type="ARBA" id="ARBA00023027"/>
    </source>
</evidence>
<keyword evidence="4" id="KW-0520">NAD</keyword>
<dbReference type="OrthoDB" id="9775180at2"/>
<keyword evidence="8" id="KW-1185">Reference proteome</keyword>
<evidence type="ECO:0000259" key="6">
    <source>
        <dbReference type="PROSITE" id="PS51202"/>
    </source>
</evidence>
<dbReference type="InterPro" id="IPR006036">
    <property type="entry name" value="K_uptake_TrkA"/>
</dbReference>
<reference evidence="7" key="1">
    <citation type="submission" date="2015-07" db="EMBL/GenBank/DDBJ databases">
        <title>Draft Genome Sequences of Anaerolinea thermolimosa IMO-1, Bellilinea caldifistulae GOMI-1, Leptolinea tardivitalis YMTK-2, Levilinea saccharolytica KIBI-1,Longilinea arvoryzae KOME-1, Previously Described as Members of the Anaerolineaceae (Chloroflexi).</title>
        <authorList>
            <person name="Sekiguchi Y."/>
            <person name="Ohashi A."/>
            <person name="Matsuura N."/>
            <person name="Tourlousse M.D."/>
        </authorList>
    </citation>
    <scope>NUCLEOTIDE SEQUENCE [LARGE SCALE GENOMIC DNA]</scope>
    <source>
        <strain evidence="7">KOME-1</strain>
    </source>
</reference>